<evidence type="ECO:0000313" key="2">
    <source>
        <dbReference type="Proteomes" id="UP000529417"/>
    </source>
</evidence>
<organism evidence="1 2">
    <name type="scientific">Rhabdonatronobacter sediminivivens</name>
    <dbReference type="NCBI Taxonomy" id="2743469"/>
    <lineage>
        <taxon>Bacteria</taxon>
        <taxon>Pseudomonadati</taxon>
        <taxon>Pseudomonadota</taxon>
        <taxon>Alphaproteobacteria</taxon>
        <taxon>Rhodobacterales</taxon>
        <taxon>Paracoccaceae</taxon>
        <taxon>Rhabdonatronobacter</taxon>
    </lineage>
</organism>
<reference evidence="1 2" key="1">
    <citation type="journal article" date="2000" name="Arch. Microbiol.">
        <title>Rhodobaca bogoriensis gen. nov. and sp. nov., an alkaliphilic purple nonsulfur bacterium from African Rift Valley soda lakes.</title>
        <authorList>
            <person name="Milford A.D."/>
            <person name="Achenbach L.A."/>
            <person name="Jung D.O."/>
            <person name="Madigan M.T."/>
        </authorList>
    </citation>
    <scope>NUCLEOTIDE SEQUENCE [LARGE SCALE GENOMIC DNA]</scope>
    <source>
        <strain evidence="1 2">2376</strain>
    </source>
</reference>
<evidence type="ECO:0000313" key="1">
    <source>
        <dbReference type="EMBL" id="NYS26718.1"/>
    </source>
</evidence>
<dbReference type="EMBL" id="JACBXS010000065">
    <property type="protein sequence ID" value="NYS26718.1"/>
    <property type="molecule type" value="Genomic_DNA"/>
</dbReference>
<name>A0A7Z0I2H2_9RHOB</name>
<protein>
    <submittedName>
        <fullName evidence="1">Uncharacterized protein</fullName>
    </submittedName>
</protein>
<accession>A0A7Z0I2H2</accession>
<gene>
    <name evidence="1" type="ORF">HUK65_17200</name>
</gene>
<dbReference type="AlphaFoldDB" id="A0A7Z0I2H2"/>
<keyword evidence="2" id="KW-1185">Reference proteome</keyword>
<sequence>MSTRAQIAIQLGPEEWAHVYVHYDGYPSHMLPALAPWTPGDILEAREIRQVRADALDCFDPPREPPILPRPTRELCHLYVWQDGAWVELDPETHALEGSAP</sequence>
<comment type="caution">
    <text evidence="1">The sequence shown here is derived from an EMBL/GenBank/DDBJ whole genome shotgun (WGS) entry which is preliminary data.</text>
</comment>
<dbReference type="RefSeq" id="WP_179907512.1">
    <property type="nucleotide sequence ID" value="NZ_JACBXS010000065.1"/>
</dbReference>
<proteinExistence type="predicted"/>
<dbReference type="Proteomes" id="UP000529417">
    <property type="component" value="Unassembled WGS sequence"/>
</dbReference>